<comment type="caution">
    <text evidence="3">The sequence shown here is derived from an EMBL/GenBank/DDBJ whole genome shotgun (WGS) entry which is preliminary data.</text>
</comment>
<feature type="region of interest" description="Disordered" evidence="1">
    <location>
        <begin position="248"/>
        <end position="276"/>
    </location>
</feature>
<evidence type="ECO:0000313" key="3">
    <source>
        <dbReference type="EMBL" id="CAD7696030.1"/>
    </source>
</evidence>
<feature type="domain" description="SPX" evidence="2">
    <location>
        <begin position="1"/>
        <end position="144"/>
    </location>
</feature>
<organism evidence="3 4">
    <name type="scientific">Ostreobium quekettii</name>
    <dbReference type="NCBI Taxonomy" id="121088"/>
    <lineage>
        <taxon>Eukaryota</taxon>
        <taxon>Viridiplantae</taxon>
        <taxon>Chlorophyta</taxon>
        <taxon>core chlorophytes</taxon>
        <taxon>Ulvophyceae</taxon>
        <taxon>TCBD clade</taxon>
        <taxon>Bryopsidales</taxon>
        <taxon>Ostreobineae</taxon>
        <taxon>Ostreobiaceae</taxon>
        <taxon>Ostreobium</taxon>
    </lineage>
</organism>
<dbReference type="EMBL" id="CAJHUC010000426">
    <property type="protein sequence ID" value="CAD7696030.1"/>
    <property type="molecule type" value="Genomic_DNA"/>
</dbReference>
<proteinExistence type="predicted"/>
<evidence type="ECO:0000313" key="4">
    <source>
        <dbReference type="Proteomes" id="UP000708148"/>
    </source>
</evidence>
<protein>
    <recommendedName>
        <fullName evidence="2">SPX domain-containing protein</fullName>
    </recommendedName>
</protein>
<gene>
    <name evidence="3" type="ORF">OSTQU699_LOCUS1391</name>
</gene>
<sequence>MKFCRLLRSTAQHLPEVRELSEQYKRQKKQIRRMAGVLSDGNFAGWNAFEAQFAAALGGHLARLNETFVEREEQVVMRLEALESEARGIATAEGCTLLIRRCVDFHGELVLFMHWSMLAYTAMAKILKKHLKKTGGTVPSVPIEALVEEPFFSPEVCCSWIHRTENAISHLQQLQAQLAAADSSHHEAGEPSMGQRDGQRPCEGDEVLAQVHLNIEEIGGQGGVAPAAVIEQTQVALATWERLKSSAATPSTVLHSGTHQAASYSSSISQNEIDDS</sequence>
<dbReference type="AlphaFoldDB" id="A0A8S1IQD5"/>
<evidence type="ECO:0000256" key="1">
    <source>
        <dbReference type="SAM" id="MobiDB-lite"/>
    </source>
</evidence>
<dbReference type="PROSITE" id="PS51382">
    <property type="entry name" value="SPX"/>
    <property type="match status" value="1"/>
</dbReference>
<keyword evidence="4" id="KW-1185">Reference proteome</keyword>
<dbReference type="InterPro" id="IPR004331">
    <property type="entry name" value="SPX_dom"/>
</dbReference>
<dbReference type="PANTHER" id="PTHR45978:SF7">
    <property type="entry name" value="SPX DOMAIN-CONTAINING PROTEIN 4"/>
    <property type="match status" value="1"/>
</dbReference>
<dbReference type="OrthoDB" id="6493944at2759"/>
<dbReference type="PANTHER" id="PTHR45978">
    <property type="entry name" value="SPX DOMAIN-CONTAINING PROTEIN 3"/>
    <property type="match status" value="1"/>
</dbReference>
<accession>A0A8S1IQD5</accession>
<dbReference type="InterPro" id="IPR031142">
    <property type="entry name" value="SPX_prot"/>
</dbReference>
<reference evidence="3" key="1">
    <citation type="submission" date="2020-12" db="EMBL/GenBank/DDBJ databases">
        <authorList>
            <person name="Iha C."/>
        </authorList>
    </citation>
    <scope>NUCLEOTIDE SEQUENCE</scope>
</reference>
<evidence type="ECO:0000259" key="2">
    <source>
        <dbReference type="PROSITE" id="PS51382"/>
    </source>
</evidence>
<dbReference type="Proteomes" id="UP000708148">
    <property type="component" value="Unassembled WGS sequence"/>
</dbReference>
<name>A0A8S1IQD5_9CHLO</name>
<feature type="region of interest" description="Disordered" evidence="1">
    <location>
        <begin position="180"/>
        <end position="201"/>
    </location>
</feature>
<dbReference type="GO" id="GO:0016036">
    <property type="term" value="P:cellular response to phosphate starvation"/>
    <property type="evidence" value="ECO:0007669"/>
    <property type="project" value="InterPro"/>
</dbReference>